<dbReference type="InterPro" id="IPR033403">
    <property type="entry name" value="DUF5110"/>
</dbReference>
<dbReference type="InterPro" id="IPR011013">
    <property type="entry name" value="Gal_mutarotase_sf_dom"/>
</dbReference>
<dbReference type="InterPro" id="IPR048395">
    <property type="entry name" value="Glyco_hydro_31_C"/>
</dbReference>
<dbReference type="Gene3D" id="3.20.20.80">
    <property type="entry name" value="Glycosidases"/>
    <property type="match status" value="1"/>
</dbReference>
<dbReference type="AlphaFoldDB" id="A0A7V1D050"/>
<evidence type="ECO:0000256" key="2">
    <source>
        <dbReference type="RuleBase" id="RU361185"/>
    </source>
</evidence>
<dbReference type="SMART" id="SM00758">
    <property type="entry name" value="PA14"/>
    <property type="match status" value="1"/>
</dbReference>
<gene>
    <name evidence="4" type="ORF">ENH88_13820</name>
</gene>
<dbReference type="PANTHER" id="PTHR43863:SF2">
    <property type="entry name" value="MALTASE-GLUCOAMYLASE"/>
    <property type="match status" value="1"/>
</dbReference>
<feature type="domain" description="PA14" evidence="3">
    <location>
        <begin position="240"/>
        <end position="385"/>
    </location>
</feature>
<evidence type="ECO:0000256" key="1">
    <source>
        <dbReference type="ARBA" id="ARBA00007806"/>
    </source>
</evidence>
<dbReference type="InterPro" id="IPR037524">
    <property type="entry name" value="PA14/GLEYA"/>
</dbReference>
<dbReference type="SUPFAM" id="SSF51011">
    <property type="entry name" value="Glycosyl hydrolase domain"/>
    <property type="match status" value="1"/>
</dbReference>
<dbReference type="GO" id="GO:0005975">
    <property type="term" value="P:carbohydrate metabolic process"/>
    <property type="evidence" value="ECO:0007669"/>
    <property type="project" value="InterPro"/>
</dbReference>
<dbReference type="InterPro" id="IPR025887">
    <property type="entry name" value="Glyco_hydro_31_N_dom"/>
</dbReference>
<dbReference type="InterPro" id="IPR013780">
    <property type="entry name" value="Glyco_hydro_b"/>
</dbReference>
<dbReference type="Pfam" id="PF07691">
    <property type="entry name" value="PA14"/>
    <property type="match status" value="1"/>
</dbReference>
<dbReference type="SUPFAM" id="SSF56988">
    <property type="entry name" value="Anthrax protective antigen"/>
    <property type="match status" value="1"/>
</dbReference>
<dbReference type="InterPro" id="IPR000322">
    <property type="entry name" value="Glyco_hydro_31_TIM"/>
</dbReference>
<dbReference type="Pfam" id="PF01055">
    <property type="entry name" value="Glyco_hydro_31_2nd"/>
    <property type="match status" value="1"/>
</dbReference>
<dbReference type="InterPro" id="IPR051816">
    <property type="entry name" value="Glycosyl_Hydrolase_31"/>
</dbReference>
<proteinExistence type="inferred from homology"/>
<keyword evidence="2" id="KW-0378">Hydrolase</keyword>
<dbReference type="SUPFAM" id="SSF51445">
    <property type="entry name" value="(Trans)glycosidases"/>
    <property type="match status" value="1"/>
</dbReference>
<dbReference type="Gene3D" id="2.60.40.1760">
    <property type="entry name" value="glycosyl hydrolase (family 31)"/>
    <property type="match status" value="1"/>
</dbReference>
<dbReference type="GO" id="GO:0030246">
    <property type="term" value="F:carbohydrate binding"/>
    <property type="evidence" value="ECO:0007669"/>
    <property type="project" value="InterPro"/>
</dbReference>
<dbReference type="Proteomes" id="UP000886188">
    <property type="component" value="Unassembled WGS sequence"/>
</dbReference>
<keyword evidence="2" id="KW-0326">Glycosidase</keyword>
<evidence type="ECO:0000313" key="4">
    <source>
        <dbReference type="EMBL" id="HEA17492.1"/>
    </source>
</evidence>
<dbReference type="InterPro" id="IPR017853">
    <property type="entry name" value="GH"/>
</dbReference>
<dbReference type="GO" id="GO:0004553">
    <property type="term" value="F:hydrolase activity, hydrolyzing O-glycosyl compounds"/>
    <property type="evidence" value="ECO:0007669"/>
    <property type="project" value="InterPro"/>
</dbReference>
<dbReference type="Gene3D" id="2.60.40.1180">
    <property type="entry name" value="Golgi alpha-mannosidase II"/>
    <property type="match status" value="2"/>
</dbReference>
<accession>A0A7V1D050</accession>
<organism evidence="4">
    <name type="scientific">Pseudoalteromonas prydzensis</name>
    <dbReference type="NCBI Taxonomy" id="182141"/>
    <lineage>
        <taxon>Bacteria</taxon>
        <taxon>Pseudomonadati</taxon>
        <taxon>Pseudomonadota</taxon>
        <taxon>Gammaproteobacteria</taxon>
        <taxon>Alteromonadales</taxon>
        <taxon>Pseudoalteromonadaceae</taxon>
        <taxon>Pseudoalteromonas</taxon>
    </lineage>
</organism>
<comment type="similarity">
    <text evidence="1 2">Belongs to the glycosyl hydrolase 31 family.</text>
</comment>
<reference evidence="4" key="1">
    <citation type="journal article" date="2020" name="mSystems">
        <title>Genome- and Community-Level Interaction Insights into Carbon Utilization and Element Cycling Functions of Hydrothermarchaeota in Hydrothermal Sediment.</title>
        <authorList>
            <person name="Zhou Z."/>
            <person name="Liu Y."/>
            <person name="Xu W."/>
            <person name="Pan J."/>
            <person name="Luo Z.H."/>
            <person name="Li M."/>
        </authorList>
    </citation>
    <scope>NUCLEOTIDE SEQUENCE [LARGE SCALE GENOMIC DNA]</scope>
    <source>
        <strain evidence="4">HyVt-346</strain>
    </source>
</reference>
<sequence>MGLLPLALLQGCGQELSANTEASATAAQSALASVQQVDNGVIVSFAKQAASEAKSVRLQVVKDDIIRVTSIAHDDFSVLPKSIMLTDDALSSPAKFTTTRQGNKLLLKTAKVSAEISLIDGKVSFKNSQGETVLAEADRRFTAVTGDPITPDHDSFAIRQQWNKGSDEGFFGLGQQQNNQVNYAGENVELTTHNLEIAIPFVVSTRNYGVLWDNNSVTNFGDPEQSRSLNQDFVLYDAQGNKGGLTAQYYDGEKLLLTRVENEVDYQFLANNSVREKPFPTELGEVTNPRVVWQGFIETQTSGVHKFRMYSSGYAKLKINGEQLLDRWRMNWNPWYHNTQITLIAGQKTPIEIDWNSQGGYFNLLHNDPLPSEEQYSLSFASETGKAIDYYFVAGENTDDVISGYRDLTGKSVMLPKWAYGFWQSRERYTNQEELVAVVKEYRERKIPLDNIVLDWSYWPEDGWGSHDFDKKSFPDPQKMVDQVHALNSNIMISVWPKFYANTANYKELADKGYMLTKNVDQEANLDWIGKGYLNGFYDPYPKQAQAIFWRQINEKIKKYGFDAWWLDATEPDIHSNLSFQKRKEIMSPLAVGSGAEYFNSYAVPHAEGVYHGERETAPNTRSFILTRSGFAGIQRTGSAIWSGDTVPRWSNLKEQIGAGIGAGLAGVPNWTFDIGGFTPEDHYRNTDKGFVGHFSNLNDKDVENWQELNLRWFQFGAFVPLFRSHGQNPYREIYNLADEGSLVYDSLVSYTKLRYRLMPYIYSEAGKMYQQDGTLMRGLVMDFGDDKTAINIDDQYMFGPAFLVNPVHEFKARTRSVYLPKGTNWFDFYSGQSYQGGQTITANAPLEQMPLFVKAGSIVPIGGEKQFVFDNLDAPITLYIYTGADGQYTLYNDDGKSYDYEKGQFTNIDISYDDTLGTVTIGERKGQFAGMVKQRTFNIRFISGPSKDAANFNAKPDKSVQYTGQSVVIKR</sequence>
<protein>
    <submittedName>
        <fullName evidence="4">DUF5110 domain-containing protein</fullName>
    </submittedName>
</protein>
<dbReference type="Gene3D" id="2.60.120.380">
    <property type="match status" value="1"/>
</dbReference>
<name>A0A7V1D050_9GAMM</name>
<dbReference type="CDD" id="cd06591">
    <property type="entry name" value="GH31_xylosidase_XylS"/>
    <property type="match status" value="1"/>
</dbReference>
<dbReference type="Pfam" id="PF21365">
    <property type="entry name" value="Glyco_hydro_31_3rd"/>
    <property type="match status" value="1"/>
</dbReference>
<dbReference type="CDD" id="cd14752">
    <property type="entry name" value="GH31_N"/>
    <property type="match status" value="2"/>
</dbReference>
<dbReference type="InterPro" id="IPR011658">
    <property type="entry name" value="PA14_dom"/>
</dbReference>
<dbReference type="Pfam" id="PF13802">
    <property type="entry name" value="Gal_mutarotas_2"/>
    <property type="match status" value="1"/>
</dbReference>
<comment type="caution">
    <text evidence="4">The sequence shown here is derived from an EMBL/GenBank/DDBJ whole genome shotgun (WGS) entry which is preliminary data.</text>
</comment>
<dbReference type="EMBL" id="DRGM01000144">
    <property type="protein sequence ID" value="HEA17492.1"/>
    <property type="molecule type" value="Genomic_DNA"/>
</dbReference>
<dbReference type="PROSITE" id="PS51820">
    <property type="entry name" value="PA14"/>
    <property type="match status" value="1"/>
</dbReference>
<dbReference type="Pfam" id="PF17137">
    <property type="entry name" value="DUF5110"/>
    <property type="match status" value="1"/>
</dbReference>
<dbReference type="SUPFAM" id="SSF74650">
    <property type="entry name" value="Galactose mutarotase-like"/>
    <property type="match status" value="1"/>
</dbReference>
<dbReference type="PANTHER" id="PTHR43863">
    <property type="entry name" value="HYDROLASE, PUTATIVE (AFU_ORTHOLOGUE AFUA_1G03140)-RELATED"/>
    <property type="match status" value="1"/>
</dbReference>
<evidence type="ECO:0000259" key="3">
    <source>
        <dbReference type="PROSITE" id="PS51820"/>
    </source>
</evidence>